<comment type="function">
    <text evidence="4">Involved in peroxisome biosynthesis and integrity. Assembles membrane vesicles before the matrix proteins are translocated. As a docking factor for PEX19, is necessary for the import of peroxisomal membrane proteins in the peroxisomes.</text>
</comment>
<accession>A0A6J8DMD0</accession>
<reference evidence="6 7" key="1">
    <citation type="submission" date="2020-06" db="EMBL/GenBank/DDBJ databases">
        <authorList>
            <person name="Li R."/>
            <person name="Bekaert M."/>
        </authorList>
    </citation>
    <scope>NUCLEOTIDE SEQUENCE [LARGE SCALE GENOMIC DNA]</scope>
    <source>
        <strain evidence="7">wild</strain>
    </source>
</reference>
<organism evidence="6 7">
    <name type="scientific">Mytilus coruscus</name>
    <name type="common">Sea mussel</name>
    <dbReference type="NCBI Taxonomy" id="42192"/>
    <lineage>
        <taxon>Eukaryota</taxon>
        <taxon>Metazoa</taxon>
        <taxon>Spiralia</taxon>
        <taxon>Lophotrochozoa</taxon>
        <taxon>Mollusca</taxon>
        <taxon>Bivalvia</taxon>
        <taxon>Autobranchia</taxon>
        <taxon>Pteriomorphia</taxon>
        <taxon>Mytilida</taxon>
        <taxon>Mytiloidea</taxon>
        <taxon>Mytilidae</taxon>
        <taxon>Mytilinae</taxon>
        <taxon>Mytilus</taxon>
    </lineage>
</organism>
<comment type="subunit">
    <text evidence="1">Interacts with PEX19.</text>
</comment>
<proteinExistence type="predicted"/>
<gene>
    <name evidence="6" type="ORF">MCOR_42988</name>
</gene>
<evidence type="ECO:0000256" key="5">
    <source>
        <dbReference type="ARBA" id="ARBA00029630"/>
    </source>
</evidence>
<evidence type="ECO:0000256" key="2">
    <source>
        <dbReference type="ARBA" id="ARBA00014294"/>
    </source>
</evidence>
<protein>
    <recommendedName>
        <fullName evidence="2">Peroxisomal biogenesis factor 3</fullName>
    </recommendedName>
    <alternativeName>
        <fullName evidence="5">Peroxisomal assembly protein PEX3</fullName>
    </alternativeName>
</protein>
<keyword evidence="3" id="KW-0962">Peroxisome biogenesis</keyword>
<evidence type="ECO:0000256" key="4">
    <source>
        <dbReference type="ARBA" id="ARBA00025338"/>
    </source>
</evidence>
<evidence type="ECO:0000256" key="3">
    <source>
        <dbReference type="ARBA" id="ARBA00022593"/>
    </source>
</evidence>
<sequence length="365" mass="42202">MLGIGSLWNFIKRHKRKFIFGGILAGGGTYFYRYLQEKVKEIQEKEASECLAHARKQHHFDSNQRTCNMTVLSMISTLREALIRTFNTEEITEQLKNNPENKLQLWEDLKIMSFARTVSIVYSCSIMALLLRVQLNVIGGYMFIDSMHQQNGKTEKILISKELQQNIYQIFSIFSAQVRLTELTETVQHVVRKEILSISLKERLTIDNLQAIIQQIRERIETSPDISDLSPTFILCKYMVPCIQISQQEEDAMYTRLHTETKDIIESADFHSVLKLCLDRGFAKLLDSLADHYKHMLEDQHRQNFHEVALPMAKLIPIVSGLLYKLCSDAPNPLIQEILLLEPTKTFAANIYEAFSEQQTEQLAI</sequence>
<dbReference type="Pfam" id="PF04882">
    <property type="entry name" value="Peroxin-3"/>
    <property type="match status" value="3"/>
</dbReference>
<dbReference type="Proteomes" id="UP000507470">
    <property type="component" value="Unassembled WGS sequence"/>
</dbReference>
<dbReference type="AlphaFoldDB" id="A0A6J8DMD0"/>
<name>A0A6J8DMD0_MYTCO</name>
<dbReference type="EMBL" id="CACVKT020007647">
    <property type="protein sequence ID" value="CAC5409738.1"/>
    <property type="molecule type" value="Genomic_DNA"/>
</dbReference>
<dbReference type="OrthoDB" id="45930at2759"/>
<dbReference type="InterPro" id="IPR006966">
    <property type="entry name" value="Peroxin-3"/>
</dbReference>
<keyword evidence="7" id="KW-1185">Reference proteome</keyword>
<dbReference type="PANTHER" id="PTHR28080">
    <property type="entry name" value="PEROXISOMAL BIOGENESIS FACTOR 3"/>
    <property type="match status" value="1"/>
</dbReference>
<dbReference type="GO" id="GO:0030674">
    <property type="term" value="F:protein-macromolecule adaptor activity"/>
    <property type="evidence" value="ECO:0007669"/>
    <property type="project" value="TreeGrafter"/>
</dbReference>
<dbReference type="PANTHER" id="PTHR28080:SF1">
    <property type="entry name" value="PEROXISOMAL BIOGENESIS FACTOR 3"/>
    <property type="match status" value="1"/>
</dbReference>
<dbReference type="GO" id="GO:0045046">
    <property type="term" value="P:protein import into peroxisome membrane"/>
    <property type="evidence" value="ECO:0007669"/>
    <property type="project" value="TreeGrafter"/>
</dbReference>
<dbReference type="GO" id="GO:0005778">
    <property type="term" value="C:peroxisomal membrane"/>
    <property type="evidence" value="ECO:0007669"/>
    <property type="project" value="InterPro"/>
</dbReference>
<evidence type="ECO:0000313" key="6">
    <source>
        <dbReference type="EMBL" id="CAC5409738.1"/>
    </source>
</evidence>
<evidence type="ECO:0000313" key="7">
    <source>
        <dbReference type="Proteomes" id="UP000507470"/>
    </source>
</evidence>
<evidence type="ECO:0000256" key="1">
    <source>
        <dbReference type="ARBA" id="ARBA00011494"/>
    </source>
</evidence>